<dbReference type="Pfam" id="PF00560">
    <property type="entry name" value="LRR_1"/>
    <property type="match status" value="1"/>
</dbReference>
<evidence type="ECO:0000256" key="10">
    <source>
        <dbReference type="ARBA" id="ARBA00023136"/>
    </source>
</evidence>
<dbReference type="Gene3D" id="3.30.200.20">
    <property type="entry name" value="Phosphorylase Kinase, domain 1"/>
    <property type="match status" value="1"/>
</dbReference>
<evidence type="ECO:0000256" key="4">
    <source>
        <dbReference type="ARBA" id="ARBA00022692"/>
    </source>
</evidence>
<dbReference type="FunFam" id="3.80.10.10:FF:000415">
    <property type="entry name" value="Inactive LRR receptor-like serine/threonine-protein kinase BIR2"/>
    <property type="match status" value="1"/>
</dbReference>
<organism evidence="15 16">
    <name type="scientific">Aquilegia coerulea</name>
    <name type="common">Rocky mountain columbine</name>
    <dbReference type="NCBI Taxonomy" id="218851"/>
    <lineage>
        <taxon>Eukaryota</taxon>
        <taxon>Viridiplantae</taxon>
        <taxon>Streptophyta</taxon>
        <taxon>Embryophyta</taxon>
        <taxon>Tracheophyta</taxon>
        <taxon>Spermatophyta</taxon>
        <taxon>Magnoliopsida</taxon>
        <taxon>Ranunculales</taxon>
        <taxon>Ranunculaceae</taxon>
        <taxon>Thalictroideae</taxon>
        <taxon>Aquilegia</taxon>
    </lineage>
</organism>
<keyword evidence="16" id="KW-1185">Reference proteome</keyword>
<dbReference type="OrthoDB" id="598358at2759"/>
<comment type="subcellular location">
    <subcellularLocation>
        <location evidence="1">Membrane</location>
        <topology evidence="1">Single-pass membrane protein</topology>
    </subcellularLocation>
</comment>
<evidence type="ECO:0000256" key="2">
    <source>
        <dbReference type="ARBA" id="ARBA00022553"/>
    </source>
</evidence>
<evidence type="ECO:0000313" key="16">
    <source>
        <dbReference type="Proteomes" id="UP000230069"/>
    </source>
</evidence>
<evidence type="ECO:0000256" key="8">
    <source>
        <dbReference type="ARBA" id="ARBA00022840"/>
    </source>
</evidence>
<keyword evidence="9 12" id="KW-1133">Transmembrane helix</keyword>
<dbReference type="PROSITE" id="PS50011">
    <property type="entry name" value="PROTEIN_KINASE_DOM"/>
    <property type="match status" value="1"/>
</dbReference>
<keyword evidence="4 12" id="KW-0812">Transmembrane</keyword>
<keyword evidence="6" id="KW-0677">Repeat</keyword>
<dbReference type="FunCoup" id="A0A2G5F301">
    <property type="interactions" value="1151"/>
</dbReference>
<dbReference type="FunFam" id="3.30.200.20:FF:000428">
    <property type="entry name" value="Inactive LRR receptor-like serine/threonine-protein kinase BIR2"/>
    <property type="match status" value="1"/>
</dbReference>
<dbReference type="STRING" id="218851.A0A2G5F301"/>
<name>A0A2G5F301_AQUCA</name>
<evidence type="ECO:0000256" key="12">
    <source>
        <dbReference type="SAM" id="Phobius"/>
    </source>
</evidence>
<dbReference type="CDD" id="cd14066">
    <property type="entry name" value="STKc_IRAK"/>
    <property type="match status" value="1"/>
</dbReference>
<keyword evidence="2" id="KW-0597">Phosphoprotein</keyword>
<dbReference type="SUPFAM" id="SSF56112">
    <property type="entry name" value="Protein kinase-like (PK-like)"/>
    <property type="match status" value="1"/>
</dbReference>
<dbReference type="InParanoid" id="A0A2G5F301"/>
<dbReference type="InterPro" id="IPR001611">
    <property type="entry name" value="Leu-rich_rpt"/>
</dbReference>
<dbReference type="PANTHER" id="PTHR48007">
    <property type="entry name" value="LEUCINE-RICH REPEAT RECEPTOR-LIKE PROTEIN KINASE PXC1"/>
    <property type="match status" value="1"/>
</dbReference>
<dbReference type="InterPro" id="IPR046959">
    <property type="entry name" value="PRK1-6/SRF4-like"/>
</dbReference>
<dbReference type="Pfam" id="PF12799">
    <property type="entry name" value="LRR_4"/>
    <property type="match status" value="1"/>
</dbReference>
<dbReference type="GO" id="GO:0004672">
    <property type="term" value="F:protein kinase activity"/>
    <property type="evidence" value="ECO:0007669"/>
    <property type="project" value="InterPro"/>
</dbReference>
<keyword evidence="5 13" id="KW-0732">Signal</keyword>
<dbReference type="Pfam" id="PF07714">
    <property type="entry name" value="PK_Tyr_Ser-Thr"/>
    <property type="match status" value="1"/>
</dbReference>
<reference evidence="15 16" key="1">
    <citation type="submission" date="2017-09" db="EMBL/GenBank/DDBJ databases">
        <title>WGS assembly of Aquilegia coerulea Goldsmith.</title>
        <authorList>
            <person name="Hodges S."/>
            <person name="Kramer E."/>
            <person name="Nordborg M."/>
            <person name="Tomkins J."/>
            <person name="Borevitz J."/>
            <person name="Derieg N."/>
            <person name="Yan J."/>
            <person name="Mihaltcheva S."/>
            <person name="Hayes R.D."/>
            <person name="Rokhsar D."/>
        </authorList>
    </citation>
    <scope>NUCLEOTIDE SEQUENCE [LARGE SCALE GENOMIC DNA]</scope>
    <source>
        <strain evidence="16">cv. Goldsmith</strain>
    </source>
</reference>
<dbReference type="Gene3D" id="3.80.10.10">
    <property type="entry name" value="Ribonuclease Inhibitor"/>
    <property type="match status" value="1"/>
</dbReference>
<evidence type="ECO:0000313" key="15">
    <source>
        <dbReference type="EMBL" id="PIA62352.1"/>
    </source>
</evidence>
<keyword evidence="7" id="KW-0547">Nucleotide-binding</keyword>
<dbReference type="InterPro" id="IPR025875">
    <property type="entry name" value="Leu-rich_rpt_4"/>
</dbReference>
<evidence type="ECO:0000256" key="11">
    <source>
        <dbReference type="ARBA" id="ARBA00023180"/>
    </source>
</evidence>
<evidence type="ECO:0000256" key="9">
    <source>
        <dbReference type="ARBA" id="ARBA00022989"/>
    </source>
</evidence>
<keyword evidence="11" id="KW-0325">Glycoprotein</keyword>
<dbReference type="FunFam" id="1.10.510.10:FF:000609">
    <property type="entry name" value="Inactive LRR receptor-like serine/threonine-protein kinase BIR2"/>
    <property type="match status" value="1"/>
</dbReference>
<dbReference type="InterPro" id="IPR001245">
    <property type="entry name" value="Ser-Thr/Tyr_kinase_cat_dom"/>
</dbReference>
<dbReference type="InterPro" id="IPR013210">
    <property type="entry name" value="LRR_N_plant-typ"/>
</dbReference>
<dbReference type="Pfam" id="PF08263">
    <property type="entry name" value="LRRNT_2"/>
    <property type="match status" value="1"/>
</dbReference>
<evidence type="ECO:0000259" key="14">
    <source>
        <dbReference type="PROSITE" id="PS50011"/>
    </source>
</evidence>
<evidence type="ECO:0000256" key="5">
    <source>
        <dbReference type="ARBA" id="ARBA00022729"/>
    </source>
</evidence>
<evidence type="ECO:0000256" key="6">
    <source>
        <dbReference type="ARBA" id="ARBA00022737"/>
    </source>
</evidence>
<accession>A0A2G5F301</accession>
<dbReference type="InterPro" id="IPR011009">
    <property type="entry name" value="Kinase-like_dom_sf"/>
</dbReference>
<dbReference type="InterPro" id="IPR000719">
    <property type="entry name" value="Prot_kinase_dom"/>
</dbReference>
<dbReference type="PRINTS" id="PR00019">
    <property type="entry name" value="LEURICHRPT"/>
</dbReference>
<dbReference type="Proteomes" id="UP000230069">
    <property type="component" value="Unassembled WGS sequence"/>
</dbReference>
<feature type="domain" description="Protein kinase" evidence="14">
    <location>
        <begin position="300"/>
        <end position="586"/>
    </location>
</feature>
<keyword evidence="10 12" id="KW-0472">Membrane</keyword>
<feature type="chain" id="PRO_5013680304" description="Protein kinase domain-containing protein" evidence="13">
    <location>
        <begin position="24"/>
        <end position="605"/>
    </location>
</feature>
<feature type="transmembrane region" description="Helical" evidence="12">
    <location>
        <begin position="221"/>
        <end position="245"/>
    </location>
</feature>
<protein>
    <recommendedName>
        <fullName evidence="14">Protein kinase domain-containing protein</fullName>
    </recommendedName>
</protein>
<evidence type="ECO:0000256" key="1">
    <source>
        <dbReference type="ARBA" id="ARBA00004167"/>
    </source>
</evidence>
<gene>
    <name evidence="15" type="ORF">AQUCO_00200387v1</name>
</gene>
<dbReference type="GO" id="GO:0016020">
    <property type="term" value="C:membrane"/>
    <property type="evidence" value="ECO:0007669"/>
    <property type="project" value="UniProtKB-SubCell"/>
</dbReference>
<dbReference type="InterPro" id="IPR032675">
    <property type="entry name" value="LRR_dom_sf"/>
</dbReference>
<dbReference type="EMBL" id="KZ305019">
    <property type="protein sequence ID" value="PIA62352.1"/>
    <property type="molecule type" value="Genomic_DNA"/>
</dbReference>
<keyword evidence="8" id="KW-0067">ATP-binding</keyword>
<dbReference type="GO" id="GO:0005524">
    <property type="term" value="F:ATP binding"/>
    <property type="evidence" value="ECO:0007669"/>
    <property type="project" value="UniProtKB-KW"/>
</dbReference>
<evidence type="ECO:0000256" key="13">
    <source>
        <dbReference type="SAM" id="SignalP"/>
    </source>
</evidence>
<evidence type="ECO:0000256" key="7">
    <source>
        <dbReference type="ARBA" id="ARBA00022741"/>
    </source>
</evidence>
<dbReference type="PANTHER" id="PTHR48007:SF86">
    <property type="entry name" value="(WILD MALAYSIAN BANANA) HYPOTHETICAL PROTEIN"/>
    <property type="match status" value="1"/>
</dbReference>
<sequence>MKKSNLYLCFFFIFLCSSSVVSIEDDIRCLQGLKNSFKDPQDRLSSWTFLNNTVGFVCKFIGVSCWNERENRLIGLQLKAMELEGEVPDSLQFCFSLQSLDLSDNSISGSIPSGLCKWLPNLVNLDLSGNDLSGNIPPELVDCQYLNTLVLGNNRLSGSIPYQLSRLNRLKKVSVTNNELSGEIPSFLSSYDSADFSGNSGLCGRPLRSKCGGMNKKNLRIFIIAGVFGAVVSVLLGFFLWWWCFMRSSRRGKGRYGIRKEDDTSWANRLRPHRLVQVSLFKKPLVKIKLADLLTATNNFDPQNVIISTRTGTSYKAVLSDGSALAIKRLQACKLGEKQFRTEMVRLGQLRHPNLVPLLGFCVVEDEKLLVYKHMPSGTLYSVLHSTGNSYGGPLDWPTRLRIGIGAARGLAWLHHGCQPPYMHQNISSNVILLDEDFDARITDFGLAKLMNSAGSHESSYNHGDFGEFGYVAPEYASTMIASLKGDVYGFGVVLLELVTGQKPLEVDTAEEEFKGNLVDWVNKLSGAGRIKDVIDKDLCGKGNDDEILQFLRVAFGCVVSRPKERSYMYQVYNSLKTIGEVHGFSEQFDEFPLIYGKQEPSHPE</sequence>
<evidence type="ECO:0000256" key="3">
    <source>
        <dbReference type="ARBA" id="ARBA00022614"/>
    </source>
</evidence>
<dbReference type="Gene3D" id="1.10.510.10">
    <property type="entry name" value="Transferase(Phosphotransferase) domain 1"/>
    <property type="match status" value="1"/>
</dbReference>
<dbReference type="AlphaFoldDB" id="A0A2G5F301"/>
<keyword evidence="3" id="KW-0433">Leucine-rich repeat</keyword>
<feature type="signal peptide" evidence="13">
    <location>
        <begin position="1"/>
        <end position="23"/>
    </location>
</feature>
<proteinExistence type="predicted"/>
<dbReference type="SUPFAM" id="SSF52058">
    <property type="entry name" value="L domain-like"/>
    <property type="match status" value="1"/>
</dbReference>